<feature type="signal peptide" evidence="2">
    <location>
        <begin position="1"/>
        <end position="38"/>
    </location>
</feature>
<feature type="compositionally biased region" description="Low complexity" evidence="1">
    <location>
        <begin position="149"/>
        <end position="159"/>
    </location>
</feature>
<keyword evidence="3" id="KW-0282">Flagellum</keyword>
<keyword evidence="3" id="KW-0966">Cell projection</keyword>
<dbReference type="Proteomes" id="UP000029590">
    <property type="component" value="Unassembled WGS sequence"/>
</dbReference>
<dbReference type="EMBL" id="JPGG01000015">
    <property type="protein sequence ID" value="KGC16429.1"/>
    <property type="molecule type" value="Genomic_DNA"/>
</dbReference>
<keyword evidence="2" id="KW-0732">Signal</keyword>
<protein>
    <submittedName>
        <fullName evidence="3">Flagellar basal body P-ring formation protein FlgA</fullName>
    </submittedName>
</protein>
<dbReference type="AlphaFoldDB" id="A0AAW3F5H6"/>
<feature type="region of interest" description="Disordered" evidence="1">
    <location>
        <begin position="311"/>
        <end position="409"/>
    </location>
</feature>
<feature type="compositionally biased region" description="Basic residues" evidence="1">
    <location>
        <begin position="358"/>
        <end position="369"/>
    </location>
</feature>
<evidence type="ECO:0000313" key="3">
    <source>
        <dbReference type="EMBL" id="KGC16429.1"/>
    </source>
</evidence>
<feature type="compositionally biased region" description="Low complexity" evidence="1">
    <location>
        <begin position="348"/>
        <end position="357"/>
    </location>
</feature>
<accession>A0AAW3F5H6</accession>
<evidence type="ECO:0000256" key="2">
    <source>
        <dbReference type="SAM" id="SignalP"/>
    </source>
</evidence>
<evidence type="ECO:0000313" key="4">
    <source>
        <dbReference type="Proteomes" id="UP000029590"/>
    </source>
</evidence>
<name>A0AAW3F5H6_BURGA</name>
<sequence length="431" mass="42471">MATDAGPVSGSGKAARALGRRALLALALAALLPAAALAQSAGADGMIVIPGRGESAETALANANAHGVNTPAPRGSTSLNSYSAAELRGAYGGGSAVANGATSANDIVLTGSAPGTAPRPAMAAGANQNPNPGGMVGTRAVEVLSGGEAAMRAAASADPDANRPEPPLYPSRRANPGAQPANSPARPGAAQPSQDAATYAADYAAGYAAGIAAARRAAQAAPAGPAAAAPAAYRSAVYRAPGGAAAVPAQAGASLRAAFAPSPAARAQQVAPVVAQDVAPPHPAGPAAVATLRQPVAGILRVSTRAALPPAGDTAAAATGAAPAQAQAAPPVPRASRIRKRSARPRWPSCASRPPACRARRSSRWRRPSRAGWPPAPGSSPSCQPARGSGAAPRWACAAPARNPGRSTCSRRSRCRAPITWRLARCRPARC</sequence>
<feature type="compositionally biased region" description="Low complexity" evidence="1">
    <location>
        <begin position="311"/>
        <end position="329"/>
    </location>
</feature>
<reference evidence="3 4" key="1">
    <citation type="submission" date="2014-04" db="EMBL/GenBank/DDBJ databases">
        <authorList>
            <person name="Bishop-Lilly K.A."/>
            <person name="Broomall S.M."/>
            <person name="Chain P.S."/>
            <person name="Chertkov O."/>
            <person name="Coyne S.R."/>
            <person name="Daligault H.E."/>
            <person name="Davenport K.W."/>
            <person name="Erkkila T."/>
            <person name="Frey K.G."/>
            <person name="Gibbons H.S."/>
            <person name="Gu W."/>
            <person name="Jaissle J."/>
            <person name="Johnson S.L."/>
            <person name="Koroleva G.I."/>
            <person name="Ladner J.T."/>
            <person name="Lo C.-C."/>
            <person name="Minogue T.D."/>
            <person name="Munk C."/>
            <person name="Palacios G.F."/>
            <person name="Redden C.L."/>
            <person name="Rosenzweig C.N."/>
            <person name="Scholz M.B."/>
            <person name="Teshima H."/>
            <person name="Xu Y."/>
        </authorList>
    </citation>
    <scope>NUCLEOTIDE SEQUENCE [LARGE SCALE GENOMIC DNA]</scope>
    <source>
        <strain evidence="4">gladioli</strain>
    </source>
</reference>
<evidence type="ECO:0000256" key="1">
    <source>
        <dbReference type="SAM" id="MobiDB-lite"/>
    </source>
</evidence>
<organism evidence="3 4">
    <name type="scientific">Burkholderia gladioli</name>
    <name type="common">Pseudomonas marginata</name>
    <name type="synonym">Phytomonas marginata</name>
    <dbReference type="NCBI Taxonomy" id="28095"/>
    <lineage>
        <taxon>Bacteria</taxon>
        <taxon>Pseudomonadati</taxon>
        <taxon>Pseudomonadota</taxon>
        <taxon>Betaproteobacteria</taxon>
        <taxon>Burkholderiales</taxon>
        <taxon>Burkholderiaceae</taxon>
        <taxon>Burkholderia</taxon>
    </lineage>
</organism>
<feature type="chain" id="PRO_5043867676" evidence="2">
    <location>
        <begin position="39"/>
        <end position="431"/>
    </location>
</feature>
<feature type="region of interest" description="Disordered" evidence="1">
    <location>
        <begin position="149"/>
        <end position="194"/>
    </location>
</feature>
<proteinExistence type="predicted"/>
<feature type="compositionally biased region" description="Low complexity" evidence="1">
    <location>
        <begin position="391"/>
        <end position="408"/>
    </location>
</feature>
<gene>
    <name evidence="3" type="ORF">DM48_4395</name>
</gene>
<feature type="region of interest" description="Disordered" evidence="1">
    <location>
        <begin position="111"/>
        <end position="133"/>
    </location>
</feature>
<comment type="caution">
    <text evidence="3">The sequence shown here is derived from an EMBL/GenBank/DDBJ whole genome shotgun (WGS) entry which is preliminary data.</text>
</comment>
<keyword evidence="3" id="KW-0969">Cilium</keyword>